<dbReference type="AlphaFoldDB" id="A0A931ML52"/>
<keyword evidence="8 11" id="KW-0028">Amino-acid biosynthesis</keyword>
<dbReference type="InterPro" id="IPR002496">
    <property type="entry name" value="PRib_AMP_CycHydrolase_dom"/>
</dbReference>
<evidence type="ECO:0000256" key="1">
    <source>
        <dbReference type="ARBA" id="ARBA00000024"/>
    </source>
</evidence>
<evidence type="ECO:0000256" key="6">
    <source>
        <dbReference type="ARBA" id="ARBA00008299"/>
    </source>
</evidence>
<keyword evidence="10 11" id="KW-0368">Histidine biosynthesis</keyword>
<dbReference type="HAMAP" id="MF_01021">
    <property type="entry name" value="HisI"/>
    <property type="match status" value="1"/>
</dbReference>
<evidence type="ECO:0000256" key="7">
    <source>
        <dbReference type="ARBA" id="ARBA00022490"/>
    </source>
</evidence>
<dbReference type="InterPro" id="IPR038019">
    <property type="entry name" value="PRib_AMP_CycHydrolase_sf"/>
</dbReference>
<dbReference type="GO" id="GO:0000105">
    <property type="term" value="P:L-histidine biosynthetic process"/>
    <property type="evidence" value="ECO:0007669"/>
    <property type="project" value="UniProtKB-UniRule"/>
</dbReference>
<feature type="binding site" evidence="11">
    <location>
        <position position="110"/>
    </location>
    <ligand>
        <name>Zn(2+)</name>
        <dbReference type="ChEBI" id="CHEBI:29105"/>
        <note>ligand shared between dimeric partners</note>
    </ligand>
</feature>
<evidence type="ECO:0000256" key="4">
    <source>
        <dbReference type="ARBA" id="ARBA00005204"/>
    </source>
</evidence>
<dbReference type="GO" id="GO:0004635">
    <property type="term" value="F:phosphoribosyl-AMP cyclohydrolase activity"/>
    <property type="evidence" value="ECO:0007669"/>
    <property type="project" value="UniProtKB-UniRule"/>
</dbReference>
<keyword evidence="11" id="KW-0862">Zinc</keyword>
<evidence type="ECO:0000256" key="2">
    <source>
        <dbReference type="ARBA" id="ARBA00001460"/>
    </source>
</evidence>
<comment type="pathway">
    <text evidence="3 11">Amino-acid biosynthesis; L-histidine biosynthesis; L-histidine from 5-phospho-alpha-D-ribose 1-diphosphate: step 3/9.</text>
</comment>
<dbReference type="GO" id="GO:0005737">
    <property type="term" value="C:cytoplasm"/>
    <property type="evidence" value="ECO:0007669"/>
    <property type="project" value="UniProtKB-SubCell"/>
</dbReference>
<keyword evidence="11" id="KW-0479">Metal-binding</keyword>
<dbReference type="NCBIfam" id="NF000768">
    <property type="entry name" value="PRK00051.1"/>
    <property type="match status" value="1"/>
</dbReference>
<evidence type="ECO:0000313" key="13">
    <source>
        <dbReference type="EMBL" id="MBH0113124.1"/>
    </source>
</evidence>
<organism evidence="13 14">
    <name type="scientific">Novosphingobium aureum</name>
    <dbReference type="NCBI Taxonomy" id="2792964"/>
    <lineage>
        <taxon>Bacteria</taxon>
        <taxon>Pseudomonadati</taxon>
        <taxon>Pseudomonadota</taxon>
        <taxon>Alphaproteobacteria</taxon>
        <taxon>Sphingomonadales</taxon>
        <taxon>Sphingomonadaceae</taxon>
        <taxon>Novosphingobium</taxon>
    </lineage>
</organism>
<dbReference type="PANTHER" id="PTHR42945:SF1">
    <property type="entry name" value="HISTIDINE BIOSYNTHESIS BIFUNCTIONAL PROTEIN HIS7"/>
    <property type="match status" value="1"/>
</dbReference>
<comment type="similarity">
    <text evidence="11">Belongs to the PRA-CH family.</text>
</comment>
<comment type="cofactor">
    <cofactor evidence="11">
        <name>Mg(2+)</name>
        <dbReference type="ChEBI" id="CHEBI:18420"/>
    </cofactor>
    <text evidence="11">Binds 1 Mg(2+) ion per subunit.</text>
</comment>
<keyword evidence="14" id="KW-1185">Reference proteome</keyword>
<evidence type="ECO:0000256" key="5">
    <source>
        <dbReference type="ARBA" id="ARBA00007731"/>
    </source>
</evidence>
<dbReference type="Gene3D" id="3.10.20.810">
    <property type="entry name" value="Phosphoribosyl-AMP cyclohydrolase"/>
    <property type="match status" value="1"/>
</dbReference>
<comment type="pathway">
    <text evidence="4">Amino-acid biosynthesis; L-histidine biosynthesis; L-histidine from 5-phospho-alpha-D-ribose 1-diphosphate: step 2/9.</text>
</comment>
<evidence type="ECO:0000259" key="12">
    <source>
        <dbReference type="Pfam" id="PF01502"/>
    </source>
</evidence>
<feature type="binding site" evidence="11">
    <location>
        <position position="103"/>
    </location>
    <ligand>
        <name>Zn(2+)</name>
        <dbReference type="ChEBI" id="CHEBI:29105"/>
        <note>ligand shared between dimeric partners</note>
    </ligand>
</feature>
<dbReference type="InterPro" id="IPR026660">
    <property type="entry name" value="PRA-CH"/>
</dbReference>
<feature type="domain" description="Phosphoribosyl-AMP cyclohydrolase" evidence="12">
    <location>
        <begin position="39"/>
        <end position="112"/>
    </location>
</feature>
<dbReference type="Gene3D" id="4.10.80.70">
    <property type="match status" value="1"/>
</dbReference>
<comment type="subcellular location">
    <subcellularLocation>
        <location evidence="11">Cytoplasm</location>
    </subcellularLocation>
</comment>
<comment type="catalytic activity">
    <reaction evidence="1 11">
        <text>1-(5-phospho-beta-D-ribosyl)-5'-AMP + H2O = 1-(5-phospho-beta-D-ribosyl)-5-[(5-phospho-beta-D-ribosylamino)methylideneamino]imidazole-4-carboxamide</text>
        <dbReference type="Rhea" id="RHEA:20049"/>
        <dbReference type="ChEBI" id="CHEBI:15377"/>
        <dbReference type="ChEBI" id="CHEBI:58435"/>
        <dbReference type="ChEBI" id="CHEBI:59457"/>
        <dbReference type="EC" id="3.5.4.19"/>
    </reaction>
</comment>
<dbReference type="SUPFAM" id="SSF141734">
    <property type="entry name" value="HisI-like"/>
    <property type="match status" value="1"/>
</dbReference>
<keyword evidence="11" id="KW-0460">Magnesium</keyword>
<comment type="function">
    <text evidence="11">Catalyzes the hydrolysis of the adenine ring of phosphoribosyl-AMP.</text>
</comment>
<evidence type="ECO:0000256" key="10">
    <source>
        <dbReference type="ARBA" id="ARBA00023102"/>
    </source>
</evidence>
<dbReference type="EMBL" id="JADZGI010000001">
    <property type="protein sequence ID" value="MBH0113124.1"/>
    <property type="molecule type" value="Genomic_DNA"/>
</dbReference>
<evidence type="ECO:0000256" key="9">
    <source>
        <dbReference type="ARBA" id="ARBA00022801"/>
    </source>
</evidence>
<gene>
    <name evidence="11 13" type="primary">hisI</name>
    <name evidence="13" type="ORF">I5E68_09220</name>
</gene>
<evidence type="ECO:0000256" key="3">
    <source>
        <dbReference type="ARBA" id="ARBA00005169"/>
    </source>
</evidence>
<name>A0A931ML52_9SPHN</name>
<dbReference type="GO" id="GO:0000287">
    <property type="term" value="F:magnesium ion binding"/>
    <property type="evidence" value="ECO:0007669"/>
    <property type="project" value="UniProtKB-UniRule"/>
</dbReference>
<evidence type="ECO:0000256" key="8">
    <source>
        <dbReference type="ARBA" id="ARBA00022605"/>
    </source>
</evidence>
<feature type="binding site" evidence="11">
    <location>
        <position position="87"/>
    </location>
    <ligand>
        <name>Zn(2+)</name>
        <dbReference type="ChEBI" id="CHEBI:29105"/>
        <note>ligand shared between dimeric partners</note>
    </ligand>
</feature>
<dbReference type="FunFam" id="3.10.20.810:FF:000001">
    <property type="entry name" value="Histidine biosynthesis bifunctional protein HisIE"/>
    <property type="match status" value="1"/>
</dbReference>
<dbReference type="RefSeq" id="WP_197163134.1">
    <property type="nucleotide sequence ID" value="NZ_JADZGI010000001.1"/>
</dbReference>
<reference evidence="13" key="1">
    <citation type="submission" date="2020-11" db="EMBL/GenBank/DDBJ databases">
        <title>Novosphingobium aureum sp. nov., a marine bacterium isolated from sediment of a salt flat.</title>
        <authorList>
            <person name="Yoo Y."/>
            <person name="Kim J.-J."/>
        </authorList>
    </citation>
    <scope>NUCLEOTIDE SEQUENCE</scope>
    <source>
        <strain evidence="13">YJ-S2-02</strain>
    </source>
</reference>
<accession>A0A931ML52</accession>
<protein>
    <recommendedName>
        <fullName evidence="11">Phosphoribosyl-AMP cyclohydrolase</fullName>
        <shortName evidence="11">PRA-CH</shortName>
        <ecNumber evidence="11">3.5.4.19</ecNumber>
    </recommendedName>
</protein>
<dbReference type="EC" id="3.5.4.19" evidence="11"/>
<evidence type="ECO:0000256" key="11">
    <source>
        <dbReference type="HAMAP-Rule" id="MF_01021"/>
    </source>
</evidence>
<feature type="binding site" evidence="11">
    <location>
        <position position="88"/>
    </location>
    <ligand>
        <name>Mg(2+)</name>
        <dbReference type="ChEBI" id="CHEBI:18420"/>
    </ligand>
</feature>
<keyword evidence="7 11" id="KW-0963">Cytoplasm</keyword>
<feature type="binding site" evidence="11">
    <location>
        <position position="90"/>
    </location>
    <ligand>
        <name>Mg(2+)</name>
        <dbReference type="ChEBI" id="CHEBI:18420"/>
    </ligand>
</feature>
<feature type="binding site" evidence="11">
    <location>
        <position position="86"/>
    </location>
    <ligand>
        <name>Mg(2+)</name>
        <dbReference type="ChEBI" id="CHEBI:18420"/>
    </ligand>
</feature>
<comment type="similarity">
    <text evidence="6">In the N-terminal section; belongs to the PRA-CH family.</text>
</comment>
<evidence type="ECO:0000313" key="14">
    <source>
        <dbReference type="Proteomes" id="UP000617634"/>
    </source>
</evidence>
<dbReference type="Pfam" id="PF01502">
    <property type="entry name" value="PRA-CH"/>
    <property type="match status" value="1"/>
</dbReference>
<comment type="catalytic activity">
    <reaction evidence="2">
        <text>1-(5-phospho-beta-D-ribosyl)-ATP + H2O = 1-(5-phospho-beta-D-ribosyl)-5'-AMP + diphosphate + H(+)</text>
        <dbReference type="Rhea" id="RHEA:22828"/>
        <dbReference type="ChEBI" id="CHEBI:15377"/>
        <dbReference type="ChEBI" id="CHEBI:15378"/>
        <dbReference type="ChEBI" id="CHEBI:33019"/>
        <dbReference type="ChEBI" id="CHEBI:59457"/>
        <dbReference type="ChEBI" id="CHEBI:73183"/>
        <dbReference type="EC" id="3.6.1.31"/>
    </reaction>
</comment>
<dbReference type="Proteomes" id="UP000617634">
    <property type="component" value="Unassembled WGS sequence"/>
</dbReference>
<comment type="subunit">
    <text evidence="11">Homodimer.</text>
</comment>
<dbReference type="PANTHER" id="PTHR42945">
    <property type="entry name" value="HISTIDINE BIOSYNTHESIS BIFUNCTIONAL PROTEIN"/>
    <property type="match status" value="1"/>
</dbReference>
<dbReference type="GO" id="GO:0008270">
    <property type="term" value="F:zinc ion binding"/>
    <property type="evidence" value="ECO:0007669"/>
    <property type="project" value="UniProtKB-UniRule"/>
</dbReference>
<keyword evidence="9 11" id="KW-0378">Hydrolase</keyword>
<proteinExistence type="inferred from homology"/>
<comment type="cofactor">
    <cofactor evidence="11">
        <name>Zn(2+)</name>
        <dbReference type="ChEBI" id="CHEBI:29105"/>
    </cofactor>
    <text evidence="11">Binds 1 zinc ion per subunit.</text>
</comment>
<dbReference type="GO" id="GO:0004636">
    <property type="term" value="F:phosphoribosyl-ATP diphosphatase activity"/>
    <property type="evidence" value="ECO:0007669"/>
    <property type="project" value="UniProtKB-EC"/>
</dbReference>
<sequence length="125" mass="13893">MTEVSKAERELGSAFLPRFDAAGLVIAIAVDAATKDILMVAFMDREALDKTLETGLAHFHSRSRGKLWLKGETSGHFLRVQEMRVDCDQDALQLTVIPEGPACHTGARSCFYRRLDGDTLVRIEE</sequence>
<comment type="similarity">
    <text evidence="5">In the C-terminal section; belongs to the PRA-PH family.</text>
</comment>
<comment type="caution">
    <text evidence="13">The sequence shown here is derived from an EMBL/GenBank/DDBJ whole genome shotgun (WGS) entry which is preliminary data.</text>
</comment>